<dbReference type="InterPro" id="IPR053169">
    <property type="entry name" value="MUG_Protein"/>
</dbReference>
<comment type="caution">
    <text evidence="2">The sequence shown here is derived from an EMBL/GenBank/DDBJ whole genome shotgun (WGS) entry which is preliminary data.</text>
</comment>
<feature type="region of interest" description="Disordered" evidence="1">
    <location>
        <begin position="296"/>
        <end position="316"/>
    </location>
</feature>
<dbReference type="InterPro" id="IPR008928">
    <property type="entry name" value="6-hairpin_glycosidase_sf"/>
</dbReference>
<keyword evidence="3" id="KW-1185">Reference proteome</keyword>
<evidence type="ECO:0000313" key="2">
    <source>
        <dbReference type="EMBL" id="MFD2802724.1"/>
    </source>
</evidence>
<name>A0ABW5WHR4_9PSEU</name>
<dbReference type="Proteomes" id="UP001597478">
    <property type="component" value="Unassembled WGS sequence"/>
</dbReference>
<sequence length="337" mass="36419">MTWIERAAEAERAVRTRHLARLWGVPGTVLGRSGWPPTPADRLHRRWNYWWQAHLLDCLVDAQLRAPTGERVVTIERLLRAIRLRNHRWTNDFYDDMAWLLLALQRVAEVTGLDVGGPAAELSAALRDGWTVEAGGGIRWHVRDSYKNAPTNGPAAIAFARGGDAEAARRLFRWMEDRLVDDGTGLVWDGVRGDTGELVDRVFTSCQGVFLGACLELSEVEAAERTVRAVASHLAPGGVLRGAGGGDGGLFAGILARYLALAARRLPAGPIAEAAARLVSDSASACWDGAARTPSGPLFSPEWTEPAPGDPRGHPARDLSVQIGGWLLLEAVATLPA</sequence>
<dbReference type="Gene3D" id="1.50.10.20">
    <property type="match status" value="1"/>
</dbReference>
<protein>
    <submittedName>
        <fullName evidence="2">Glycoside hydrolase family 76 protein</fullName>
    </submittedName>
</protein>
<dbReference type="GO" id="GO:0016787">
    <property type="term" value="F:hydrolase activity"/>
    <property type="evidence" value="ECO:0007669"/>
    <property type="project" value="UniProtKB-KW"/>
</dbReference>
<keyword evidence="2" id="KW-0378">Hydrolase</keyword>
<organism evidence="2 3">
    <name type="scientific">Prauserella oleivorans</name>
    <dbReference type="NCBI Taxonomy" id="1478153"/>
    <lineage>
        <taxon>Bacteria</taxon>
        <taxon>Bacillati</taxon>
        <taxon>Actinomycetota</taxon>
        <taxon>Actinomycetes</taxon>
        <taxon>Pseudonocardiales</taxon>
        <taxon>Pseudonocardiaceae</taxon>
        <taxon>Prauserella</taxon>
    </lineage>
</organism>
<dbReference type="InterPro" id="IPR005198">
    <property type="entry name" value="Glyco_hydro_76"/>
</dbReference>
<proteinExistence type="predicted"/>
<dbReference type="PANTHER" id="PTHR47791:SF3">
    <property type="entry name" value="MEIOTICALLY UP-REGULATED GENE 191 PROTEIN"/>
    <property type="match status" value="1"/>
</dbReference>
<evidence type="ECO:0000313" key="3">
    <source>
        <dbReference type="Proteomes" id="UP001597478"/>
    </source>
</evidence>
<gene>
    <name evidence="2" type="ORF">ACFS2C_25360</name>
</gene>
<dbReference type="RefSeq" id="WP_377396046.1">
    <property type="nucleotide sequence ID" value="NZ_JBHSAN010000054.1"/>
</dbReference>
<dbReference type="PANTHER" id="PTHR47791">
    <property type="entry name" value="MEIOTICALLY UP-REGULATED GENE 191 PROTEIN"/>
    <property type="match status" value="1"/>
</dbReference>
<dbReference type="Pfam" id="PF03663">
    <property type="entry name" value="Glyco_hydro_76"/>
    <property type="match status" value="1"/>
</dbReference>
<reference evidence="3" key="1">
    <citation type="journal article" date="2019" name="Int. J. Syst. Evol. Microbiol.">
        <title>The Global Catalogue of Microorganisms (GCM) 10K type strain sequencing project: providing services to taxonomists for standard genome sequencing and annotation.</title>
        <authorList>
            <consortium name="The Broad Institute Genomics Platform"/>
            <consortium name="The Broad Institute Genome Sequencing Center for Infectious Disease"/>
            <person name="Wu L."/>
            <person name="Ma J."/>
        </authorList>
    </citation>
    <scope>NUCLEOTIDE SEQUENCE [LARGE SCALE GENOMIC DNA]</scope>
    <source>
        <strain evidence="3">IBRC-M 10906</strain>
    </source>
</reference>
<accession>A0ABW5WHR4</accession>
<dbReference type="SUPFAM" id="SSF48208">
    <property type="entry name" value="Six-hairpin glycosidases"/>
    <property type="match status" value="1"/>
</dbReference>
<dbReference type="EMBL" id="JBHUOF010000049">
    <property type="protein sequence ID" value="MFD2802724.1"/>
    <property type="molecule type" value="Genomic_DNA"/>
</dbReference>
<evidence type="ECO:0000256" key="1">
    <source>
        <dbReference type="SAM" id="MobiDB-lite"/>
    </source>
</evidence>